<dbReference type="PRINTS" id="PR00838">
    <property type="entry name" value="V5ALLERGEN"/>
</dbReference>
<reference evidence="5 6" key="1">
    <citation type="submission" date="2023-03" db="EMBL/GenBank/DDBJ databases">
        <title>Genome insight into feeding habits of ladybird beetles.</title>
        <authorList>
            <person name="Li H.-S."/>
            <person name="Huang Y.-H."/>
            <person name="Pang H."/>
        </authorList>
    </citation>
    <scope>NUCLEOTIDE SEQUENCE [LARGE SCALE GENOMIC DNA]</scope>
    <source>
        <strain evidence="5">SYSU_2023b</strain>
        <tissue evidence="5">Whole body</tissue>
    </source>
</reference>
<dbReference type="EMBL" id="JARQZJ010000070">
    <property type="protein sequence ID" value="KAK9881697.1"/>
    <property type="molecule type" value="Genomic_DNA"/>
</dbReference>
<dbReference type="PANTHER" id="PTHR10334">
    <property type="entry name" value="CYSTEINE-RICH SECRETORY PROTEIN-RELATED"/>
    <property type="match status" value="1"/>
</dbReference>
<comment type="caution">
    <text evidence="5">The sequence shown here is derived from an EMBL/GenBank/DDBJ whole genome shotgun (WGS) entry which is preliminary data.</text>
</comment>
<dbReference type="InterPro" id="IPR002413">
    <property type="entry name" value="V5_allergen-like"/>
</dbReference>
<accession>A0AAW1UDF4</accession>
<organism evidence="5 6">
    <name type="scientific">Henosepilachna vigintioctopunctata</name>
    <dbReference type="NCBI Taxonomy" id="420089"/>
    <lineage>
        <taxon>Eukaryota</taxon>
        <taxon>Metazoa</taxon>
        <taxon>Ecdysozoa</taxon>
        <taxon>Arthropoda</taxon>
        <taxon>Hexapoda</taxon>
        <taxon>Insecta</taxon>
        <taxon>Pterygota</taxon>
        <taxon>Neoptera</taxon>
        <taxon>Endopterygota</taxon>
        <taxon>Coleoptera</taxon>
        <taxon>Polyphaga</taxon>
        <taxon>Cucujiformia</taxon>
        <taxon>Coccinelloidea</taxon>
        <taxon>Coccinellidae</taxon>
        <taxon>Epilachninae</taxon>
        <taxon>Epilachnini</taxon>
        <taxon>Henosepilachna</taxon>
    </lineage>
</organism>
<sequence length="331" mass="38678">MRGTLLLIILNAQSILSINKYCLICKTHTLCKYTKAGPSEKCVDYRNFSLTSENKTDIKDAHNILRNVVASGKYMNHKNIKFPEASAMNLLKWNEELSWIAQRWADQCPSERNNDECRNIQDYNVGQNIYSIKIQSNNIPQYSELLQTQWSEEEKKFTIEDSTKFDSLWDNKLKSFSQSIWDTVQYIGCGVSSFKINEEGEPNTTHTLLIVCNFAPAGNIPNSPIYKLGKPCSECPSKFCNVKYNNLCDTTETNDSKFTKKQVERLFENVMSPWDWKTKLKVKRVYPRKIRGFWYDGECRCNFIYRSKGHDLYYFYNFSMCANLLFFITLF</sequence>
<keyword evidence="2" id="KW-0964">Secreted</keyword>
<dbReference type="Proteomes" id="UP001431783">
    <property type="component" value="Unassembled WGS sequence"/>
</dbReference>
<evidence type="ECO:0000313" key="6">
    <source>
        <dbReference type="Proteomes" id="UP001431783"/>
    </source>
</evidence>
<evidence type="ECO:0000256" key="2">
    <source>
        <dbReference type="ARBA" id="ARBA00022525"/>
    </source>
</evidence>
<feature type="signal peptide" evidence="3">
    <location>
        <begin position="1"/>
        <end position="17"/>
    </location>
</feature>
<dbReference type="SUPFAM" id="SSF55797">
    <property type="entry name" value="PR-1-like"/>
    <property type="match status" value="1"/>
</dbReference>
<dbReference type="SMART" id="SM00198">
    <property type="entry name" value="SCP"/>
    <property type="match status" value="1"/>
</dbReference>
<dbReference type="GO" id="GO:0005576">
    <property type="term" value="C:extracellular region"/>
    <property type="evidence" value="ECO:0007669"/>
    <property type="project" value="UniProtKB-SubCell"/>
</dbReference>
<feature type="chain" id="PRO_5043508871" description="SCP domain-containing protein" evidence="3">
    <location>
        <begin position="18"/>
        <end position="331"/>
    </location>
</feature>
<evidence type="ECO:0000256" key="3">
    <source>
        <dbReference type="SAM" id="SignalP"/>
    </source>
</evidence>
<protein>
    <recommendedName>
        <fullName evidence="4">SCP domain-containing protein</fullName>
    </recommendedName>
</protein>
<dbReference type="InterPro" id="IPR014044">
    <property type="entry name" value="CAP_dom"/>
</dbReference>
<dbReference type="PRINTS" id="PR00837">
    <property type="entry name" value="V5TPXLIKE"/>
</dbReference>
<evidence type="ECO:0000313" key="5">
    <source>
        <dbReference type="EMBL" id="KAK9881697.1"/>
    </source>
</evidence>
<comment type="subcellular location">
    <subcellularLocation>
        <location evidence="1">Secreted</location>
    </subcellularLocation>
</comment>
<keyword evidence="6" id="KW-1185">Reference proteome</keyword>
<proteinExistence type="predicted"/>
<dbReference type="Pfam" id="PF00188">
    <property type="entry name" value="CAP"/>
    <property type="match status" value="1"/>
</dbReference>
<gene>
    <name evidence="5" type="ORF">WA026_017216</name>
</gene>
<dbReference type="InterPro" id="IPR035940">
    <property type="entry name" value="CAP_sf"/>
</dbReference>
<evidence type="ECO:0000259" key="4">
    <source>
        <dbReference type="SMART" id="SM00198"/>
    </source>
</evidence>
<dbReference type="Gene3D" id="3.40.33.10">
    <property type="entry name" value="CAP"/>
    <property type="match status" value="1"/>
</dbReference>
<dbReference type="InterPro" id="IPR001283">
    <property type="entry name" value="CRISP-related"/>
</dbReference>
<keyword evidence="3" id="KW-0732">Signal</keyword>
<evidence type="ECO:0000256" key="1">
    <source>
        <dbReference type="ARBA" id="ARBA00004613"/>
    </source>
</evidence>
<feature type="domain" description="SCP" evidence="4">
    <location>
        <begin position="53"/>
        <end position="222"/>
    </location>
</feature>
<dbReference type="AlphaFoldDB" id="A0AAW1UDF4"/>
<name>A0AAW1UDF4_9CUCU</name>
<dbReference type="CDD" id="cd05380">
    <property type="entry name" value="CAP_euk"/>
    <property type="match status" value="1"/>
</dbReference>